<gene>
    <name evidence="2" type="ORF">B0A52_03886</name>
</gene>
<keyword evidence="1" id="KW-0472">Membrane</keyword>
<name>A0A438N7I0_EXOME</name>
<reference evidence="2 3" key="1">
    <citation type="submission" date="2017-03" db="EMBL/GenBank/DDBJ databases">
        <title>Genomes of endolithic fungi from Antarctica.</title>
        <authorList>
            <person name="Coleine C."/>
            <person name="Masonjones S."/>
            <person name="Stajich J.E."/>
        </authorList>
    </citation>
    <scope>NUCLEOTIDE SEQUENCE [LARGE SCALE GENOMIC DNA]</scope>
    <source>
        <strain evidence="2 3">CCFEE 6314</strain>
    </source>
</reference>
<keyword evidence="1" id="KW-1133">Transmembrane helix</keyword>
<evidence type="ECO:0000313" key="2">
    <source>
        <dbReference type="EMBL" id="RVX71702.1"/>
    </source>
</evidence>
<organism evidence="2 3">
    <name type="scientific">Exophiala mesophila</name>
    <name type="common">Black yeast-like fungus</name>
    <dbReference type="NCBI Taxonomy" id="212818"/>
    <lineage>
        <taxon>Eukaryota</taxon>
        <taxon>Fungi</taxon>
        <taxon>Dikarya</taxon>
        <taxon>Ascomycota</taxon>
        <taxon>Pezizomycotina</taxon>
        <taxon>Eurotiomycetes</taxon>
        <taxon>Chaetothyriomycetidae</taxon>
        <taxon>Chaetothyriales</taxon>
        <taxon>Herpotrichiellaceae</taxon>
        <taxon>Exophiala</taxon>
    </lineage>
</organism>
<feature type="transmembrane region" description="Helical" evidence="1">
    <location>
        <begin position="48"/>
        <end position="71"/>
    </location>
</feature>
<comment type="caution">
    <text evidence="2">The sequence shown here is derived from an EMBL/GenBank/DDBJ whole genome shotgun (WGS) entry which is preliminary data.</text>
</comment>
<sequence length="141" mass="15644">MHQSAFHHDLEKQPLIASSDTDDHISLRTESEEHEDAQSSRFSIYTTLAYFHILLVVLPPLISLILLYSGIVNKHTVAGRIAIGTLSGILVYGGAFLIQDIDEQLIPDPKYRRLARLTAGLIGAYYFGSLNTAIMSLIYGK</sequence>
<dbReference type="Proteomes" id="UP000288859">
    <property type="component" value="Unassembled WGS sequence"/>
</dbReference>
<dbReference type="OrthoDB" id="10296159at2759"/>
<accession>A0A438N7I0</accession>
<evidence type="ECO:0000256" key="1">
    <source>
        <dbReference type="SAM" id="Phobius"/>
    </source>
</evidence>
<dbReference type="VEuPathDB" id="FungiDB:PV10_08498"/>
<keyword evidence="1" id="KW-0812">Transmembrane</keyword>
<protein>
    <submittedName>
        <fullName evidence="2">Uncharacterized protein</fullName>
    </submittedName>
</protein>
<dbReference type="EMBL" id="NAJM01000016">
    <property type="protein sequence ID" value="RVX71702.1"/>
    <property type="molecule type" value="Genomic_DNA"/>
</dbReference>
<proteinExistence type="predicted"/>
<feature type="transmembrane region" description="Helical" evidence="1">
    <location>
        <begin position="77"/>
        <end position="98"/>
    </location>
</feature>
<feature type="transmembrane region" description="Helical" evidence="1">
    <location>
        <begin position="119"/>
        <end position="139"/>
    </location>
</feature>
<evidence type="ECO:0000313" key="3">
    <source>
        <dbReference type="Proteomes" id="UP000288859"/>
    </source>
</evidence>
<dbReference type="AlphaFoldDB" id="A0A438N7I0"/>